<reference evidence="1" key="1">
    <citation type="journal article" date="2014" name="Front. Microbiol.">
        <title>High frequency of phylogenetically diverse reductive dehalogenase-homologous genes in deep subseafloor sedimentary metagenomes.</title>
        <authorList>
            <person name="Kawai M."/>
            <person name="Futagami T."/>
            <person name="Toyoda A."/>
            <person name="Takaki Y."/>
            <person name="Nishi S."/>
            <person name="Hori S."/>
            <person name="Arai W."/>
            <person name="Tsubouchi T."/>
            <person name="Morono Y."/>
            <person name="Uchiyama I."/>
            <person name="Ito T."/>
            <person name="Fujiyama A."/>
            <person name="Inagaki F."/>
            <person name="Takami H."/>
        </authorList>
    </citation>
    <scope>NUCLEOTIDE SEQUENCE</scope>
    <source>
        <strain evidence="1">Expedition CK06-06</strain>
    </source>
</reference>
<dbReference type="EMBL" id="BARS01019448">
    <property type="protein sequence ID" value="GAF91025.1"/>
    <property type="molecule type" value="Genomic_DNA"/>
</dbReference>
<proteinExistence type="predicted"/>
<accession>X0URD5</accession>
<name>X0URD5_9ZZZZ</name>
<sequence length="71" mass="8108">MASPITARAFSRAELLSMAEAKENGKNLVYDRAGRLIDKRTGKQMWGHARRPKKEPLATYRARMKRIGIHV</sequence>
<organism evidence="1">
    <name type="scientific">marine sediment metagenome</name>
    <dbReference type="NCBI Taxonomy" id="412755"/>
    <lineage>
        <taxon>unclassified sequences</taxon>
        <taxon>metagenomes</taxon>
        <taxon>ecological metagenomes</taxon>
    </lineage>
</organism>
<dbReference type="AlphaFoldDB" id="X0URD5"/>
<evidence type="ECO:0000313" key="1">
    <source>
        <dbReference type="EMBL" id="GAF91025.1"/>
    </source>
</evidence>
<protein>
    <submittedName>
        <fullName evidence="1">Uncharacterized protein</fullName>
    </submittedName>
</protein>
<comment type="caution">
    <text evidence="1">The sequence shown here is derived from an EMBL/GenBank/DDBJ whole genome shotgun (WGS) entry which is preliminary data.</text>
</comment>
<gene>
    <name evidence="1" type="ORF">S01H1_31521</name>
</gene>